<organism evidence="1 2">
    <name type="scientific">Caerostris extrusa</name>
    <name type="common">Bark spider</name>
    <name type="synonym">Caerostris bankana</name>
    <dbReference type="NCBI Taxonomy" id="172846"/>
    <lineage>
        <taxon>Eukaryota</taxon>
        <taxon>Metazoa</taxon>
        <taxon>Ecdysozoa</taxon>
        <taxon>Arthropoda</taxon>
        <taxon>Chelicerata</taxon>
        <taxon>Arachnida</taxon>
        <taxon>Araneae</taxon>
        <taxon>Araneomorphae</taxon>
        <taxon>Entelegynae</taxon>
        <taxon>Araneoidea</taxon>
        <taxon>Araneidae</taxon>
        <taxon>Caerostris</taxon>
    </lineage>
</organism>
<evidence type="ECO:0000313" key="1">
    <source>
        <dbReference type="EMBL" id="GIY55669.1"/>
    </source>
</evidence>
<accession>A0AAV4UDA4</accession>
<protein>
    <recommendedName>
        <fullName evidence="3">Secreted protein</fullName>
    </recommendedName>
</protein>
<reference evidence="1 2" key="1">
    <citation type="submission" date="2021-06" db="EMBL/GenBank/DDBJ databases">
        <title>Caerostris extrusa draft genome.</title>
        <authorList>
            <person name="Kono N."/>
            <person name="Arakawa K."/>
        </authorList>
    </citation>
    <scope>NUCLEOTIDE SEQUENCE [LARGE SCALE GENOMIC DNA]</scope>
</reference>
<dbReference type="EMBL" id="BPLR01012664">
    <property type="protein sequence ID" value="GIY55669.1"/>
    <property type="molecule type" value="Genomic_DNA"/>
</dbReference>
<evidence type="ECO:0000313" key="2">
    <source>
        <dbReference type="Proteomes" id="UP001054945"/>
    </source>
</evidence>
<name>A0AAV4UDA4_CAEEX</name>
<gene>
    <name evidence="1" type="ORF">CEXT_766271</name>
</gene>
<proteinExistence type="predicted"/>
<evidence type="ECO:0008006" key="3">
    <source>
        <dbReference type="Google" id="ProtNLM"/>
    </source>
</evidence>
<dbReference type="Proteomes" id="UP001054945">
    <property type="component" value="Unassembled WGS sequence"/>
</dbReference>
<keyword evidence="2" id="KW-1185">Reference proteome</keyword>
<comment type="caution">
    <text evidence="1">The sequence shown here is derived from an EMBL/GenBank/DDBJ whole genome shotgun (WGS) entry which is preliminary data.</text>
</comment>
<dbReference type="AlphaFoldDB" id="A0AAV4UDA4"/>
<sequence>MFKNRAIYCALHVCTPLLDFSCNAVATFSTDVEATAFLPLPDFIAKEHVSSNLLIIFCRPLASIEPQTFSQAELHPSQRYLRQPAQMQFEENIPYIACVSFNLHFKLLTA</sequence>